<dbReference type="EC" id="6.3.2.9" evidence="7 8"/>
<dbReference type="EMBL" id="JANUAU010000005">
    <property type="protein sequence ID" value="MCS3677752.1"/>
    <property type="molecule type" value="Genomic_DNA"/>
</dbReference>
<comment type="subcellular location">
    <subcellularLocation>
        <location evidence="1 7 8">Cytoplasm</location>
    </subcellularLocation>
</comment>
<evidence type="ECO:0000256" key="3">
    <source>
        <dbReference type="ARBA" id="ARBA00022490"/>
    </source>
</evidence>
<proteinExistence type="inferred from homology"/>
<evidence type="ECO:0000259" key="10">
    <source>
        <dbReference type="Pfam" id="PF08245"/>
    </source>
</evidence>
<feature type="binding site" evidence="7">
    <location>
        <begin position="115"/>
        <end position="121"/>
    </location>
    <ligand>
        <name>ATP</name>
        <dbReference type="ChEBI" id="CHEBI:30616"/>
    </ligand>
</feature>
<evidence type="ECO:0000313" key="11">
    <source>
        <dbReference type="EMBL" id="MCS3677752.1"/>
    </source>
</evidence>
<dbReference type="Proteomes" id="UP001155027">
    <property type="component" value="Unassembled WGS sequence"/>
</dbReference>
<keyword evidence="7 8" id="KW-0133">Cell shape</keyword>
<dbReference type="InterPro" id="IPR005762">
    <property type="entry name" value="MurD"/>
</dbReference>
<dbReference type="Gene3D" id="3.40.1190.10">
    <property type="entry name" value="Mur-like, catalytic domain"/>
    <property type="match status" value="1"/>
</dbReference>
<dbReference type="GO" id="GO:0071555">
    <property type="term" value="P:cell wall organization"/>
    <property type="evidence" value="ECO:0007669"/>
    <property type="project" value="UniProtKB-KW"/>
</dbReference>
<keyword evidence="7 8" id="KW-0961">Cell wall biogenesis/degradation</keyword>
<evidence type="ECO:0000256" key="8">
    <source>
        <dbReference type="RuleBase" id="RU003664"/>
    </source>
</evidence>
<evidence type="ECO:0000256" key="6">
    <source>
        <dbReference type="ARBA" id="ARBA00022840"/>
    </source>
</evidence>
<name>A0A9X2PVW7_9BACT</name>
<dbReference type="InterPro" id="IPR013221">
    <property type="entry name" value="Mur_ligase_cen"/>
</dbReference>
<dbReference type="InterPro" id="IPR036615">
    <property type="entry name" value="Mur_ligase_C_dom_sf"/>
</dbReference>
<comment type="caution">
    <text evidence="11">The sequence shown here is derived from an EMBL/GenBank/DDBJ whole genome shotgun (WGS) entry which is preliminary data.</text>
</comment>
<dbReference type="Pfam" id="PF08245">
    <property type="entry name" value="Mur_ligase_M"/>
    <property type="match status" value="1"/>
</dbReference>
<dbReference type="AlphaFoldDB" id="A0A9X2PVW7"/>
<dbReference type="GO" id="GO:0008764">
    <property type="term" value="F:UDP-N-acetylmuramoylalanine-D-glutamate ligase activity"/>
    <property type="evidence" value="ECO:0007669"/>
    <property type="project" value="UniProtKB-UniRule"/>
</dbReference>
<comment type="catalytic activity">
    <reaction evidence="7 8">
        <text>UDP-N-acetyl-alpha-D-muramoyl-L-alanine + D-glutamate + ATP = UDP-N-acetyl-alpha-D-muramoyl-L-alanyl-D-glutamate + ADP + phosphate + H(+)</text>
        <dbReference type="Rhea" id="RHEA:16429"/>
        <dbReference type="ChEBI" id="CHEBI:15378"/>
        <dbReference type="ChEBI" id="CHEBI:29986"/>
        <dbReference type="ChEBI" id="CHEBI:30616"/>
        <dbReference type="ChEBI" id="CHEBI:43474"/>
        <dbReference type="ChEBI" id="CHEBI:83898"/>
        <dbReference type="ChEBI" id="CHEBI:83900"/>
        <dbReference type="ChEBI" id="CHEBI:456216"/>
        <dbReference type="EC" id="6.3.2.9"/>
    </reaction>
</comment>
<comment type="pathway">
    <text evidence="2 7 8">Cell wall biogenesis; peptidoglycan biosynthesis.</text>
</comment>
<dbReference type="GO" id="GO:0005524">
    <property type="term" value="F:ATP binding"/>
    <property type="evidence" value="ECO:0007669"/>
    <property type="project" value="UniProtKB-UniRule"/>
</dbReference>
<evidence type="ECO:0000256" key="7">
    <source>
        <dbReference type="HAMAP-Rule" id="MF_00639"/>
    </source>
</evidence>
<dbReference type="NCBIfam" id="TIGR01087">
    <property type="entry name" value="murD"/>
    <property type="match status" value="1"/>
</dbReference>
<keyword evidence="7 8" id="KW-0132">Cell division</keyword>
<gene>
    <name evidence="7" type="primary">murD</name>
    <name evidence="11" type="ORF">GGP71_001680</name>
</gene>
<keyword evidence="7 8" id="KW-0131">Cell cycle</keyword>
<dbReference type="GO" id="GO:0005737">
    <property type="term" value="C:cytoplasm"/>
    <property type="evidence" value="ECO:0007669"/>
    <property type="project" value="UniProtKB-SubCell"/>
</dbReference>
<evidence type="ECO:0000256" key="1">
    <source>
        <dbReference type="ARBA" id="ARBA00004496"/>
    </source>
</evidence>
<organism evidence="11 12">
    <name type="scientific">Salinibacter ruber</name>
    <dbReference type="NCBI Taxonomy" id="146919"/>
    <lineage>
        <taxon>Bacteria</taxon>
        <taxon>Pseudomonadati</taxon>
        <taxon>Rhodothermota</taxon>
        <taxon>Rhodothermia</taxon>
        <taxon>Rhodothermales</taxon>
        <taxon>Salinibacteraceae</taxon>
        <taxon>Salinibacter</taxon>
    </lineage>
</organism>
<evidence type="ECO:0000256" key="4">
    <source>
        <dbReference type="ARBA" id="ARBA00022598"/>
    </source>
</evidence>
<keyword evidence="5 7" id="KW-0547">Nucleotide-binding</keyword>
<dbReference type="PANTHER" id="PTHR43692">
    <property type="entry name" value="UDP-N-ACETYLMURAMOYLALANINE--D-GLUTAMATE LIGASE"/>
    <property type="match status" value="1"/>
</dbReference>
<dbReference type="HAMAP" id="MF_00639">
    <property type="entry name" value="MurD"/>
    <property type="match status" value="1"/>
</dbReference>
<dbReference type="GO" id="GO:0051301">
    <property type="term" value="P:cell division"/>
    <property type="evidence" value="ECO:0007669"/>
    <property type="project" value="UniProtKB-KW"/>
</dbReference>
<dbReference type="Gene3D" id="3.40.50.720">
    <property type="entry name" value="NAD(P)-binding Rossmann-like Domain"/>
    <property type="match status" value="1"/>
</dbReference>
<dbReference type="GO" id="GO:0008360">
    <property type="term" value="P:regulation of cell shape"/>
    <property type="evidence" value="ECO:0007669"/>
    <property type="project" value="UniProtKB-KW"/>
</dbReference>
<keyword evidence="7 8" id="KW-0573">Peptidoglycan synthesis</keyword>
<dbReference type="GO" id="GO:0009252">
    <property type="term" value="P:peptidoglycan biosynthetic process"/>
    <property type="evidence" value="ECO:0007669"/>
    <property type="project" value="UniProtKB-UniRule"/>
</dbReference>
<evidence type="ECO:0000256" key="5">
    <source>
        <dbReference type="ARBA" id="ARBA00022741"/>
    </source>
</evidence>
<sequence>MTPDEVRRTRATVVGGARSGRAAARLLAKVGGEVFLTEQDAPSDGAAAALDEAGVEYEFGGHTAEALDADVLVLSPGVPTQSNIVQQALRAGLDVYSEIEAASWFCDAPIVAITGTNGKTTTTSLTGHVFRMAFADTPGREAIVAGNIGYPFSDYVLETEPRDVVVLEVSSFQLDHVETFCPRVSVLLNITPDHLGRYDHDFEAYAQAKHNIFRNQGEGDVVVYNRDDDDVRNAAEETAAEQGVRPMAITREGVPAAGAGFRDGRIVLRTDDEDDSLMPQDELALRGRHNMYNSLAAAVSARVMEVENDVIRESLSVFEGVPHRLEEVRTVDDVLYVNDSKATNVNAVWYALESFDRPIVLIAGGRDKGNDYTDLKPLVRDQVRAVVALGESAEKVERELGGEAPDHSRAETMEDALTQAQRAAQPGDVVLLSPACSSFDMYENYEERGDTFRRLAETLL</sequence>
<dbReference type="InterPro" id="IPR004101">
    <property type="entry name" value="Mur_ligase_C"/>
</dbReference>
<accession>A0A9X2PVW7</accession>
<dbReference type="Gene3D" id="3.90.190.20">
    <property type="entry name" value="Mur ligase, C-terminal domain"/>
    <property type="match status" value="1"/>
</dbReference>
<keyword evidence="6 7" id="KW-0067">ATP-binding</keyword>
<comment type="similarity">
    <text evidence="7">Belongs to the MurCDEF family.</text>
</comment>
<dbReference type="SUPFAM" id="SSF51984">
    <property type="entry name" value="MurCD N-terminal domain"/>
    <property type="match status" value="1"/>
</dbReference>
<keyword evidence="4 7" id="KW-0436">Ligase</keyword>
<dbReference type="PANTHER" id="PTHR43692:SF1">
    <property type="entry name" value="UDP-N-ACETYLMURAMOYLALANINE--D-GLUTAMATE LIGASE"/>
    <property type="match status" value="1"/>
</dbReference>
<dbReference type="SUPFAM" id="SSF53623">
    <property type="entry name" value="MurD-like peptide ligases, catalytic domain"/>
    <property type="match status" value="1"/>
</dbReference>
<dbReference type="InterPro" id="IPR036565">
    <property type="entry name" value="Mur-like_cat_sf"/>
</dbReference>
<dbReference type="Pfam" id="PF02875">
    <property type="entry name" value="Mur_ligase_C"/>
    <property type="match status" value="1"/>
</dbReference>
<evidence type="ECO:0000259" key="9">
    <source>
        <dbReference type="Pfam" id="PF02875"/>
    </source>
</evidence>
<keyword evidence="3 7" id="KW-0963">Cytoplasm</keyword>
<reference evidence="11" key="1">
    <citation type="submission" date="2022-08" db="EMBL/GenBank/DDBJ databases">
        <title>Genomic Encyclopedia of Type Strains, Phase V (KMG-V): Genome sequencing to study the core and pangenomes of soil and plant-associated prokaryotes.</title>
        <authorList>
            <person name="Whitman W."/>
        </authorList>
    </citation>
    <scope>NUCLEOTIDE SEQUENCE</scope>
    <source>
        <strain evidence="11">0</strain>
    </source>
</reference>
<evidence type="ECO:0000256" key="2">
    <source>
        <dbReference type="ARBA" id="ARBA00004752"/>
    </source>
</evidence>
<dbReference type="RefSeq" id="WP_259080145.1">
    <property type="nucleotide sequence ID" value="NZ_JANUAU010000005.1"/>
</dbReference>
<feature type="domain" description="Mur ligase C-terminal" evidence="9">
    <location>
        <begin position="323"/>
        <end position="436"/>
    </location>
</feature>
<evidence type="ECO:0000313" key="12">
    <source>
        <dbReference type="Proteomes" id="UP001155027"/>
    </source>
</evidence>
<dbReference type="SUPFAM" id="SSF53244">
    <property type="entry name" value="MurD-like peptide ligases, peptide-binding domain"/>
    <property type="match status" value="1"/>
</dbReference>
<protein>
    <recommendedName>
        <fullName evidence="7 8">UDP-N-acetylmuramoylalanine--D-glutamate ligase</fullName>
        <ecNumber evidence="7 8">6.3.2.9</ecNumber>
    </recommendedName>
    <alternativeName>
        <fullName evidence="7">D-glutamic acid-adding enzyme</fullName>
    </alternativeName>
    <alternativeName>
        <fullName evidence="7">UDP-N-acetylmuramoyl-L-alanyl-D-glutamate synthetase</fullName>
    </alternativeName>
</protein>
<comment type="function">
    <text evidence="7 8">Cell wall formation. Catalyzes the addition of glutamate to the nucleotide precursor UDP-N-acetylmuramoyl-L-alanine (UMA).</text>
</comment>
<dbReference type="Pfam" id="PF21377">
    <property type="entry name" value="MurD_N"/>
    <property type="match status" value="1"/>
</dbReference>
<feature type="domain" description="Mur ligase central" evidence="10">
    <location>
        <begin position="113"/>
        <end position="300"/>
    </location>
</feature>